<keyword evidence="4" id="KW-0274">FAD</keyword>
<accession>A0ABV7L2U3</accession>
<dbReference type="InterPro" id="IPR009075">
    <property type="entry name" value="AcylCo_DH/oxidase_C"/>
</dbReference>
<dbReference type="SUPFAM" id="SSF56645">
    <property type="entry name" value="Acyl-CoA dehydrogenase NM domain-like"/>
    <property type="match status" value="1"/>
</dbReference>
<dbReference type="InterPro" id="IPR037069">
    <property type="entry name" value="AcylCoA_DH/ox_N_sf"/>
</dbReference>
<dbReference type="Pfam" id="PF00441">
    <property type="entry name" value="Acyl-CoA_dh_1"/>
    <property type="match status" value="1"/>
</dbReference>
<dbReference type="EMBL" id="JBHRTR010000029">
    <property type="protein sequence ID" value="MFC3228985.1"/>
    <property type="molecule type" value="Genomic_DNA"/>
</dbReference>
<evidence type="ECO:0000256" key="4">
    <source>
        <dbReference type="ARBA" id="ARBA00022827"/>
    </source>
</evidence>
<dbReference type="Gene3D" id="1.20.140.10">
    <property type="entry name" value="Butyryl-CoA Dehydrogenase, subunit A, domain 3"/>
    <property type="match status" value="1"/>
</dbReference>
<gene>
    <name evidence="8" type="ORF">ACFOGJ_17200</name>
</gene>
<proteinExistence type="inferred from homology"/>
<protein>
    <submittedName>
        <fullName evidence="8">Acyl-CoA dehydrogenase family protein</fullName>
    </submittedName>
</protein>
<dbReference type="Proteomes" id="UP001595528">
    <property type="component" value="Unassembled WGS sequence"/>
</dbReference>
<dbReference type="Gene3D" id="1.10.540.10">
    <property type="entry name" value="Acyl-CoA dehydrogenase/oxidase, N-terminal domain"/>
    <property type="match status" value="1"/>
</dbReference>
<dbReference type="InterPro" id="IPR013786">
    <property type="entry name" value="AcylCoA_DH/ox_N"/>
</dbReference>
<dbReference type="PANTHER" id="PTHR43884">
    <property type="entry name" value="ACYL-COA DEHYDROGENASE"/>
    <property type="match status" value="1"/>
</dbReference>
<keyword evidence="9" id="KW-1185">Reference proteome</keyword>
<dbReference type="InterPro" id="IPR036250">
    <property type="entry name" value="AcylCo_DH-like_C"/>
</dbReference>
<dbReference type="SUPFAM" id="SSF47203">
    <property type="entry name" value="Acyl-CoA dehydrogenase C-terminal domain-like"/>
    <property type="match status" value="1"/>
</dbReference>
<evidence type="ECO:0000256" key="1">
    <source>
        <dbReference type="ARBA" id="ARBA00001974"/>
    </source>
</evidence>
<keyword evidence="5" id="KW-0560">Oxidoreductase</keyword>
<evidence type="ECO:0000259" key="6">
    <source>
        <dbReference type="Pfam" id="PF00441"/>
    </source>
</evidence>
<name>A0ABV7L2U3_9PROT</name>
<evidence type="ECO:0000259" key="7">
    <source>
        <dbReference type="Pfam" id="PF02771"/>
    </source>
</evidence>
<feature type="domain" description="Acyl-CoA dehydrogenase/oxidase C-terminal" evidence="6">
    <location>
        <begin position="202"/>
        <end position="316"/>
    </location>
</feature>
<evidence type="ECO:0000256" key="2">
    <source>
        <dbReference type="ARBA" id="ARBA00009347"/>
    </source>
</evidence>
<dbReference type="PANTHER" id="PTHR43884:SF20">
    <property type="entry name" value="ACYL-COA DEHYDROGENASE FADE28"/>
    <property type="match status" value="1"/>
</dbReference>
<sequence length="351" mass="37327">MSELQSLLRDTAERLFADRVTPQVLHAAEDGGWPAELWQVMAEHGLHQPFGAGDGEEAGEDGADWSDLFALLFAAGRWAVPLPLGETAIAGRVLLDGGLTLPDGPLGLAAQADLSLDQKGRVGGTAAKVPWGAAVPFVVARAGRRDGAQLVLLPTDGVERRLDRNIAREPRDDLSFEGVVPAASCPWPADWSADRLRDLAALLRAAQIAGAMDRVLDITVGYAGERKQFGRPIGKFQAIQHQLAELAGEAAAAAVAAQTGFAALDEGRDPWFAIAVAKQRASEAAGKGAAISHQVHGAIGFTYEHHLHYLTRRLWSWRTEFGNARSWATAIGARAAGRGATRLWPDLVAGI</sequence>
<dbReference type="RefSeq" id="WP_379902697.1">
    <property type="nucleotide sequence ID" value="NZ_JBHRTR010000029.1"/>
</dbReference>
<evidence type="ECO:0000313" key="8">
    <source>
        <dbReference type="EMBL" id="MFC3228985.1"/>
    </source>
</evidence>
<comment type="caution">
    <text evidence="8">The sequence shown here is derived from an EMBL/GenBank/DDBJ whole genome shotgun (WGS) entry which is preliminary data.</text>
</comment>
<dbReference type="InterPro" id="IPR009100">
    <property type="entry name" value="AcylCoA_DH/oxidase_NM_dom_sf"/>
</dbReference>
<keyword evidence="3" id="KW-0285">Flavoprotein</keyword>
<evidence type="ECO:0000256" key="5">
    <source>
        <dbReference type="ARBA" id="ARBA00023002"/>
    </source>
</evidence>
<dbReference type="Pfam" id="PF02771">
    <property type="entry name" value="Acyl-CoA_dh_N"/>
    <property type="match status" value="1"/>
</dbReference>
<evidence type="ECO:0000256" key="3">
    <source>
        <dbReference type="ARBA" id="ARBA00022630"/>
    </source>
</evidence>
<reference evidence="9" key="1">
    <citation type="journal article" date="2019" name="Int. J. Syst. Evol. Microbiol.">
        <title>The Global Catalogue of Microorganisms (GCM) 10K type strain sequencing project: providing services to taxonomists for standard genome sequencing and annotation.</title>
        <authorList>
            <consortium name="The Broad Institute Genomics Platform"/>
            <consortium name="The Broad Institute Genome Sequencing Center for Infectious Disease"/>
            <person name="Wu L."/>
            <person name="Ma J."/>
        </authorList>
    </citation>
    <scope>NUCLEOTIDE SEQUENCE [LARGE SCALE GENOMIC DNA]</scope>
    <source>
        <strain evidence="9">KCTC 42964</strain>
    </source>
</reference>
<comment type="similarity">
    <text evidence="2">Belongs to the acyl-CoA dehydrogenase family.</text>
</comment>
<feature type="domain" description="Acyl-CoA dehydrogenase/oxidase N-terminal" evidence="7">
    <location>
        <begin position="3"/>
        <end position="77"/>
    </location>
</feature>
<evidence type="ECO:0000313" key="9">
    <source>
        <dbReference type="Proteomes" id="UP001595528"/>
    </source>
</evidence>
<comment type="cofactor">
    <cofactor evidence="1">
        <name>FAD</name>
        <dbReference type="ChEBI" id="CHEBI:57692"/>
    </cofactor>
</comment>
<organism evidence="8 9">
    <name type="scientific">Marinibaculum pumilum</name>
    <dbReference type="NCBI Taxonomy" id="1766165"/>
    <lineage>
        <taxon>Bacteria</taxon>
        <taxon>Pseudomonadati</taxon>
        <taxon>Pseudomonadota</taxon>
        <taxon>Alphaproteobacteria</taxon>
        <taxon>Rhodospirillales</taxon>
        <taxon>Rhodospirillaceae</taxon>
        <taxon>Marinibaculum</taxon>
    </lineage>
</organism>